<dbReference type="GO" id="GO:0009306">
    <property type="term" value="P:protein secretion"/>
    <property type="evidence" value="ECO:0007669"/>
    <property type="project" value="UniProtKB-UniRule"/>
</dbReference>
<dbReference type="Proteomes" id="UP000182998">
    <property type="component" value="Unassembled WGS sequence"/>
</dbReference>
<dbReference type="PRINTS" id="PR00951">
    <property type="entry name" value="FLGBIOSNFLIP"/>
</dbReference>
<sequence length="248" mass="27670">MLRGKKLLITSMALFFAYLPLIAHAHSPTLSFGPIHFDQDGISPALQVFVLLTLLSLAPSLLIMLSSFTRIVVVLSMLRNALGLQQTPPNSVLISLSLFLTLFSMMPVAKVIYTEAYQPYQTHQINTETALAKAKIPLKQFMLRQTREKDMQVILELAKEPLPATAQDIKLYQLIPAFLLSELQTAFQIGFMIFLPFLLVDLIISGILMTMGMMMVPPMTIALPVKILLFVLIDGWDIVIQALIGSFH</sequence>
<dbReference type="KEGG" id="tmc:LMI_2373"/>
<proteinExistence type="inferred from homology"/>
<evidence type="ECO:0000256" key="6">
    <source>
        <dbReference type="ARBA" id="ARBA00022692"/>
    </source>
</evidence>
<evidence type="ECO:0000256" key="12">
    <source>
        <dbReference type="ARBA" id="ARBA00023225"/>
    </source>
</evidence>
<dbReference type="OrthoDB" id="9805111at2"/>
<dbReference type="PROSITE" id="PS01060">
    <property type="entry name" value="FLIP_1"/>
    <property type="match status" value="1"/>
</dbReference>
<feature type="signal peptide" evidence="14">
    <location>
        <begin position="1"/>
        <end position="25"/>
    </location>
</feature>
<evidence type="ECO:0000256" key="2">
    <source>
        <dbReference type="ARBA" id="ARBA00006257"/>
    </source>
</evidence>
<dbReference type="NCBIfam" id="TIGR01103">
    <property type="entry name" value="fliP"/>
    <property type="match status" value="1"/>
</dbReference>
<dbReference type="GO" id="GO:0009425">
    <property type="term" value="C:bacterial-type flagellum basal body"/>
    <property type="evidence" value="ECO:0007669"/>
    <property type="project" value="UniProtKB-SubCell"/>
</dbReference>
<evidence type="ECO:0000256" key="7">
    <source>
        <dbReference type="ARBA" id="ARBA00022795"/>
    </source>
</evidence>
<evidence type="ECO:0000256" key="11">
    <source>
        <dbReference type="ARBA" id="ARBA00023143"/>
    </source>
</evidence>
<evidence type="ECO:0000256" key="3">
    <source>
        <dbReference type="ARBA" id="ARBA00021714"/>
    </source>
</evidence>
<evidence type="ECO:0000313" key="16">
    <source>
        <dbReference type="EMBL" id="SCY47907.1"/>
    </source>
</evidence>
<evidence type="ECO:0000256" key="4">
    <source>
        <dbReference type="ARBA" id="ARBA00022448"/>
    </source>
</evidence>
<keyword evidence="11" id="KW-0975">Bacterial flagellum</keyword>
<evidence type="ECO:0000256" key="10">
    <source>
        <dbReference type="ARBA" id="ARBA00023136"/>
    </source>
</evidence>
<evidence type="ECO:0000256" key="8">
    <source>
        <dbReference type="ARBA" id="ARBA00022927"/>
    </source>
</evidence>
<dbReference type="InterPro" id="IPR005837">
    <property type="entry name" value="FliP"/>
</dbReference>
<keyword evidence="6 13" id="KW-0812">Transmembrane</keyword>
<dbReference type="EMBL" id="FMVN01000008">
    <property type="protein sequence ID" value="SCY47907.1"/>
    <property type="molecule type" value="Genomic_DNA"/>
</dbReference>
<reference evidence="16 18" key="3">
    <citation type="submission" date="2016-10" db="EMBL/GenBank/DDBJ databases">
        <authorList>
            <person name="Varghese N."/>
            <person name="Submissions S."/>
        </authorList>
    </citation>
    <scope>NUCLEOTIDE SEQUENCE [LARGE SCALE GENOMIC DNA]</scope>
    <source>
        <strain evidence="16 18">ATCC 33218</strain>
    </source>
</reference>
<keyword evidence="15" id="KW-0969">Cilium</keyword>
<protein>
    <recommendedName>
        <fullName evidence="3 13">Flagellar biosynthetic protein FliP</fullName>
    </recommendedName>
</protein>
<dbReference type="PATRIC" id="fig|451.8.peg.2908"/>
<dbReference type="HOGENOM" id="CLU_042028_0_1_6"/>
<evidence type="ECO:0000256" key="13">
    <source>
        <dbReference type="RuleBase" id="RU362069"/>
    </source>
</evidence>
<accession>A0A098GJF9</accession>
<evidence type="ECO:0000256" key="14">
    <source>
        <dbReference type="SAM" id="SignalP"/>
    </source>
</evidence>
<dbReference type="PANTHER" id="PTHR30587">
    <property type="entry name" value="FLAGELLAR BIOSYNTHETIC PROTEIN FLIP"/>
    <property type="match status" value="1"/>
</dbReference>
<dbReference type="Proteomes" id="UP000032414">
    <property type="component" value="Chromosome I"/>
</dbReference>
<dbReference type="STRING" id="451.B6N58_04295"/>
<comment type="function">
    <text evidence="1 13">Plays a role in the flagellum-specific transport system.</text>
</comment>
<organism evidence="15 17">
    <name type="scientific">Legionella micdadei</name>
    <name type="common">Tatlockia micdadei</name>
    <dbReference type="NCBI Taxonomy" id="451"/>
    <lineage>
        <taxon>Bacteria</taxon>
        <taxon>Pseudomonadati</taxon>
        <taxon>Pseudomonadota</taxon>
        <taxon>Gammaproteobacteria</taxon>
        <taxon>Legionellales</taxon>
        <taxon>Legionellaceae</taxon>
        <taxon>Legionella</taxon>
    </lineage>
</organism>
<keyword evidence="5 13" id="KW-1003">Cell membrane</keyword>
<evidence type="ECO:0000256" key="9">
    <source>
        <dbReference type="ARBA" id="ARBA00022989"/>
    </source>
</evidence>
<keyword evidence="12 13" id="KW-1006">Bacterial flagellum protein export</keyword>
<feature type="transmembrane region" description="Helical" evidence="13">
    <location>
        <begin position="186"/>
        <end position="209"/>
    </location>
</feature>
<evidence type="ECO:0000313" key="17">
    <source>
        <dbReference type="Proteomes" id="UP000032414"/>
    </source>
</evidence>
<evidence type="ECO:0000256" key="1">
    <source>
        <dbReference type="ARBA" id="ARBA00003663"/>
    </source>
</evidence>
<dbReference type="PROSITE" id="PS01061">
    <property type="entry name" value="FLIP_2"/>
    <property type="match status" value="1"/>
</dbReference>
<dbReference type="Pfam" id="PF00813">
    <property type="entry name" value="FliP"/>
    <property type="match status" value="1"/>
</dbReference>
<evidence type="ECO:0000256" key="5">
    <source>
        <dbReference type="ARBA" id="ARBA00022475"/>
    </source>
</evidence>
<evidence type="ECO:0000313" key="18">
    <source>
        <dbReference type="Proteomes" id="UP000182998"/>
    </source>
</evidence>
<comment type="similarity">
    <text evidence="2 13">Belongs to the FliP/MopC/SpaP family.</text>
</comment>
<feature type="chain" id="PRO_5009750864" description="Flagellar biosynthetic protein FliP" evidence="14">
    <location>
        <begin position="26"/>
        <end position="248"/>
    </location>
</feature>
<feature type="transmembrane region" description="Helical" evidence="13">
    <location>
        <begin position="90"/>
        <end position="113"/>
    </location>
</feature>
<dbReference type="PANTHER" id="PTHR30587:SF0">
    <property type="entry name" value="FLAGELLAR BIOSYNTHETIC PROTEIN FLIP"/>
    <property type="match status" value="1"/>
</dbReference>
<gene>
    <name evidence="13 15" type="primary">fliP</name>
    <name evidence="15" type="ORF">LMI_2373</name>
    <name evidence="16" type="ORF">SAMN02982997_01850</name>
</gene>
<keyword evidence="15" id="KW-0966">Cell projection</keyword>
<keyword evidence="7 13" id="KW-1005">Bacterial flagellum biogenesis</keyword>
<dbReference type="PRINTS" id="PR01302">
    <property type="entry name" value="TYPE3IMPPROT"/>
</dbReference>
<keyword evidence="15" id="KW-0282">Flagellum</keyword>
<feature type="transmembrane region" description="Helical" evidence="13">
    <location>
        <begin position="49"/>
        <end position="78"/>
    </location>
</feature>
<dbReference type="EMBL" id="LN614830">
    <property type="protein sequence ID" value="CEG61641.1"/>
    <property type="molecule type" value="Genomic_DNA"/>
</dbReference>
<reference evidence="17" key="1">
    <citation type="submission" date="2014-09" db="EMBL/GenBank/DDBJ databases">
        <authorList>
            <person name="Gomez-Valero L."/>
        </authorList>
    </citation>
    <scope>NUCLEOTIDE SEQUENCE [LARGE SCALE GENOMIC DNA]</scope>
    <source>
        <strain evidence="17">ATCC33218</strain>
    </source>
</reference>
<name>A0A098GJF9_LEGMI</name>
<reference evidence="15" key="2">
    <citation type="submission" date="2014-09" db="EMBL/GenBank/DDBJ databases">
        <authorList>
            <person name="GOMEZ-VALERO Laura"/>
        </authorList>
    </citation>
    <scope>NUCLEOTIDE SEQUENCE</scope>
    <source>
        <strain evidence="15">ATCC33218</strain>
    </source>
</reference>
<keyword evidence="14" id="KW-0732">Signal</keyword>
<keyword evidence="10 13" id="KW-0472">Membrane</keyword>
<keyword evidence="9 13" id="KW-1133">Transmembrane helix</keyword>
<dbReference type="GO" id="GO:0044781">
    <property type="term" value="P:bacterial-type flagellum organization"/>
    <property type="evidence" value="ECO:0007669"/>
    <property type="project" value="UniProtKB-UniRule"/>
</dbReference>
<dbReference type="AlphaFoldDB" id="A0A098GJF9"/>
<keyword evidence="8 13" id="KW-0653">Protein transport</keyword>
<dbReference type="RefSeq" id="WP_045099847.1">
    <property type="nucleotide sequence ID" value="NZ_CP020614.1"/>
</dbReference>
<dbReference type="NCBIfam" id="NF009438">
    <property type="entry name" value="PRK12797.1"/>
    <property type="match status" value="1"/>
</dbReference>
<keyword evidence="18" id="KW-1185">Reference proteome</keyword>
<dbReference type="GO" id="GO:0005886">
    <property type="term" value="C:plasma membrane"/>
    <property type="evidence" value="ECO:0007669"/>
    <property type="project" value="UniProtKB-SubCell"/>
</dbReference>
<evidence type="ECO:0000313" key="15">
    <source>
        <dbReference type="EMBL" id="CEG61641.1"/>
    </source>
</evidence>
<feature type="transmembrane region" description="Helical" evidence="13">
    <location>
        <begin position="221"/>
        <end position="244"/>
    </location>
</feature>
<comment type="subcellular location">
    <subcellularLocation>
        <location evidence="13">Cell membrane</location>
        <topology evidence="13">Multi-pass membrane protein</topology>
    </subcellularLocation>
    <subcellularLocation>
        <location evidence="13">Bacterial flagellum basal body</location>
    </subcellularLocation>
</comment>
<keyword evidence="4 13" id="KW-0813">Transport</keyword>
<dbReference type="InterPro" id="IPR005838">
    <property type="entry name" value="T3SS_IM_P"/>
</dbReference>